<evidence type="ECO:0008006" key="4">
    <source>
        <dbReference type="Google" id="ProtNLM"/>
    </source>
</evidence>
<reference evidence="2 3" key="1">
    <citation type="submission" date="2014-07" db="EMBL/GenBank/DDBJ databases">
        <title>Comparative analysis of Nitrosococcus oceani genome inventories of strains from Pacific and Atlantic gyres.</title>
        <authorList>
            <person name="Lim C.K."/>
            <person name="Wang L."/>
            <person name="Sayavedra-Soto L.A."/>
            <person name="Klotz M.G."/>
        </authorList>
    </citation>
    <scope>NUCLEOTIDE SEQUENCE [LARGE SCALE GENOMIC DNA]</scope>
    <source>
        <strain evidence="2 3">C-27</strain>
    </source>
</reference>
<dbReference type="EMBL" id="JPGN01000053">
    <property type="protein sequence ID" value="KFI19405.1"/>
    <property type="molecule type" value="Genomic_DNA"/>
</dbReference>
<name>A0A0E2Z794_9GAMM</name>
<dbReference type="InterPro" id="IPR036513">
    <property type="entry name" value="STAS_dom_sf"/>
</dbReference>
<evidence type="ECO:0000256" key="1">
    <source>
        <dbReference type="SAM" id="MobiDB-lite"/>
    </source>
</evidence>
<dbReference type="OrthoDB" id="278639at2"/>
<sequence length="109" mass="12130">MPSTAQLARSHPPLARVKSPTVTLTSPPVFDSSMCRELWETAQRVRGSEIKVVIDLQATVSIHDSGYLLLKMLKDSVAKGRAELLLLHCPSHLKKALRSRGFESYFTLL</sequence>
<feature type="region of interest" description="Disordered" evidence="1">
    <location>
        <begin position="1"/>
        <end position="20"/>
    </location>
</feature>
<evidence type="ECO:0000313" key="3">
    <source>
        <dbReference type="Proteomes" id="UP000028839"/>
    </source>
</evidence>
<dbReference type="SUPFAM" id="SSF52091">
    <property type="entry name" value="SpoIIaa-like"/>
    <property type="match status" value="1"/>
</dbReference>
<gene>
    <name evidence="2" type="ORF">IB75_08480</name>
</gene>
<accession>A0A0E2Z794</accession>
<dbReference type="AlphaFoldDB" id="A0A0E2Z794"/>
<comment type="caution">
    <text evidence="2">The sequence shown here is derived from an EMBL/GenBank/DDBJ whole genome shotgun (WGS) entry which is preliminary data.</text>
</comment>
<dbReference type="Proteomes" id="UP000028839">
    <property type="component" value="Unassembled WGS sequence"/>
</dbReference>
<evidence type="ECO:0000313" key="2">
    <source>
        <dbReference type="EMBL" id="KFI19405.1"/>
    </source>
</evidence>
<protein>
    <recommendedName>
        <fullName evidence="4">STAS domain-containing protein</fullName>
    </recommendedName>
</protein>
<dbReference type="Gene3D" id="3.30.750.24">
    <property type="entry name" value="STAS domain"/>
    <property type="match status" value="1"/>
</dbReference>
<dbReference type="HOGENOM" id="CLU_167547_0_0_6"/>
<organism evidence="2 3">
    <name type="scientific">Nitrosococcus oceani C-27</name>
    <dbReference type="NCBI Taxonomy" id="314279"/>
    <lineage>
        <taxon>Bacteria</taxon>
        <taxon>Pseudomonadati</taxon>
        <taxon>Pseudomonadota</taxon>
        <taxon>Gammaproteobacteria</taxon>
        <taxon>Chromatiales</taxon>
        <taxon>Chromatiaceae</taxon>
        <taxon>Nitrosococcus</taxon>
    </lineage>
</organism>
<proteinExistence type="predicted"/>